<dbReference type="InterPro" id="IPR016181">
    <property type="entry name" value="Acyl_CoA_acyltransferase"/>
</dbReference>
<dbReference type="Proteomes" id="UP000520814">
    <property type="component" value="Unassembled WGS sequence"/>
</dbReference>
<proteinExistence type="predicted"/>
<dbReference type="GO" id="GO:0004057">
    <property type="term" value="F:arginyl-tRNA--protein transferase activity"/>
    <property type="evidence" value="ECO:0007669"/>
    <property type="project" value="UniProtKB-EC"/>
</dbReference>
<feature type="domain" description="N-end rule aminoacyl transferase C-terminal" evidence="4">
    <location>
        <begin position="103"/>
        <end position="224"/>
    </location>
</feature>
<dbReference type="GO" id="GO:0005737">
    <property type="term" value="C:cytoplasm"/>
    <property type="evidence" value="ECO:0007669"/>
    <property type="project" value="TreeGrafter"/>
</dbReference>
<reference evidence="5 6" key="1">
    <citation type="submission" date="2020-08" db="EMBL/GenBank/DDBJ databases">
        <title>Genomic Encyclopedia of Type Strains, Phase IV (KMG-IV): sequencing the most valuable type-strain genomes for metagenomic binning, comparative biology and taxonomic classification.</title>
        <authorList>
            <person name="Goeker M."/>
        </authorList>
    </citation>
    <scope>NUCLEOTIDE SEQUENCE [LARGE SCALE GENOMIC DNA]</scope>
    <source>
        <strain evidence="5 6">DSM 23562</strain>
    </source>
</reference>
<evidence type="ECO:0000256" key="2">
    <source>
        <dbReference type="ARBA" id="ARBA00023315"/>
    </source>
</evidence>
<feature type="domain" description="N-end aminoacyl transferase N-terminal" evidence="3">
    <location>
        <begin position="13"/>
        <end position="81"/>
    </location>
</feature>
<dbReference type="InterPro" id="IPR030700">
    <property type="entry name" value="N-end_Aminoacyl_Trfase"/>
</dbReference>
<keyword evidence="1 5" id="KW-0808">Transferase</keyword>
<dbReference type="RefSeq" id="WP_184192084.1">
    <property type="nucleotide sequence ID" value="NZ_JACHGW010000001.1"/>
</dbReference>
<comment type="caution">
    <text evidence="5">The sequence shown here is derived from an EMBL/GenBank/DDBJ whole genome shotgun (WGS) entry which is preliminary data.</text>
</comment>
<evidence type="ECO:0000313" key="5">
    <source>
        <dbReference type="EMBL" id="MBB6048470.1"/>
    </source>
</evidence>
<gene>
    <name evidence="5" type="ORF">HNQ39_000232</name>
</gene>
<sequence length="236" mass="27749">MRILQTIVNGPEPCPYLADQSWTMKYQHIGEMAPGEYERRLRLGWFKFGAFLQRPVCATCQECLSMRVPMDEWEPNRIQRRTLAKNAELRIEVGTPPQCDPERLLLYNRYRIAQTQEKGWTPTLMDAAAYHREFLVGPTDMTEISVWDGSRLRAIVLTDVEPNAVAGVTHYYDPDWRERSIGLFAMLQTFLLARELGKQWVYLGYYVENSPTMGYKLQFRPCELRDWDGTWRRVEK</sequence>
<protein>
    <submittedName>
        <fullName evidence="5">Arginine-tRNA-protein transferase</fullName>
        <ecNumber evidence="5">2.3.2.8</ecNumber>
    </submittedName>
</protein>
<dbReference type="Pfam" id="PF04377">
    <property type="entry name" value="ATE_C"/>
    <property type="match status" value="1"/>
</dbReference>
<dbReference type="AlphaFoldDB" id="A0A7W9SKX0"/>
<organism evidence="5 6">
    <name type="scientific">Armatimonas rosea</name>
    <dbReference type="NCBI Taxonomy" id="685828"/>
    <lineage>
        <taxon>Bacteria</taxon>
        <taxon>Bacillati</taxon>
        <taxon>Armatimonadota</taxon>
        <taxon>Armatimonadia</taxon>
        <taxon>Armatimonadales</taxon>
        <taxon>Armatimonadaceae</taxon>
        <taxon>Armatimonas</taxon>
    </lineage>
</organism>
<dbReference type="EMBL" id="JACHGW010000001">
    <property type="protein sequence ID" value="MBB6048470.1"/>
    <property type="molecule type" value="Genomic_DNA"/>
</dbReference>
<evidence type="ECO:0000313" key="6">
    <source>
        <dbReference type="Proteomes" id="UP000520814"/>
    </source>
</evidence>
<evidence type="ECO:0000256" key="1">
    <source>
        <dbReference type="ARBA" id="ARBA00022679"/>
    </source>
</evidence>
<dbReference type="Pfam" id="PF04376">
    <property type="entry name" value="ATE_N"/>
    <property type="match status" value="1"/>
</dbReference>
<dbReference type="EC" id="2.3.2.8" evidence="5"/>
<dbReference type="InterPro" id="IPR007471">
    <property type="entry name" value="N-end_Aminoacyl_Trfase_N"/>
</dbReference>
<keyword evidence="2 5" id="KW-0012">Acyltransferase</keyword>
<dbReference type="InterPro" id="IPR007472">
    <property type="entry name" value="N-end_Aminoacyl_Trfase_C"/>
</dbReference>
<dbReference type="PANTHER" id="PTHR21367">
    <property type="entry name" value="ARGININE-TRNA-PROTEIN TRANSFERASE 1"/>
    <property type="match status" value="1"/>
</dbReference>
<dbReference type="SUPFAM" id="SSF55729">
    <property type="entry name" value="Acyl-CoA N-acyltransferases (Nat)"/>
    <property type="match status" value="1"/>
</dbReference>
<dbReference type="PANTHER" id="PTHR21367:SF1">
    <property type="entry name" value="ARGINYL-TRNA--PROTEIN TRANSFERASE 1"/>
    <property type="match status" value="1"/>
</dbReference>
<evidence type="ECO:0000259" key="4">
    <source>
        <dbReference type="Pfam" id="PF04377"/>
    </source>
</evidence>
<accession>A0A7W9SKX0</accession>
<keyword evidence="6" id="KW-1185">Reference proteome</keyword>
<name>A0A7W9SKX0_ARMRO</name>
<evidence type="ECO:0000259" key="3">
    <source>
        <dbReference type="Pfam" id="PF04376"/>
    </source>
</evidence>